<sequence>MIDQLNEDNWAIVVQYLNLRDQISLMQSCKYLENIVEKSWRCMVEAKVDEGVLKVFEAQPQRMHCFLKQASKTLETLTLRGADLELMLPSWKAYDFPRLISLDCHVWCVHSCDEATLLLAELFPNLIKLNIKAMSRGNDLWHFRHVEDLTLNASSLNAKVLDCIFASLPLRRLSLFPFFSSQLDDVSLVHKCTTLEEFLIHDFNLKFDMLRSLLQLPNFYRLSFYTLEYYENYMRNLRALEQEHRVQSLIFNCCFWFFTNVSSYIVRFKNLRRLVMQDDDIDKFQLLTICSQLKHLESLHLLRISEFSSASDVWNMVEACASLKVLNISCNDLESNFLEESKNLIGGALRNRRSPLTLHIHQTRLAVNMQEVRK</sequence>
<name>A0AAD4JXC7_9MUSC</name>
<proteinExistence type="predicted"/>
<dbReference type="Gene3D" id="3.80.10.10">
    <property type="entry name" value="Ribonuclease Inhibitor"/>
    <property type="match status" value="1"/>
</dbReference>
<evidence type="ECO:0000313" key="1">
    <source>
        <dbReference type="EMBL" id="KAH8369702.1"/>
    </source>
</evidence>
<dbReference type="EMBL" id="JAJJHW010002585">
    <property type="protein sequence ID" value="KAH8369702.1"/>
    <property type="molecule type" value="Genomic_DNA"/>
</dbReference>
<reference evidence="1" key="1">
    <citation type="journal article" date="2021" name="Mol. Ecol. Resour.">
        <title>Phylogenomic analyses of the genus Drosophila reveals genomic signals of climate adaptation.</title>
        <authorList>
            <person name="Li F."/>
            <person name="Rane R.V."/>
            <person name="Luria V."/>
            <person name="Xiong Z."/>
            <person name="Chen J."/>
            <person name="Li Z."/>
            <person name="Catullo R.A."/>
            <person name="Griffin P.C."/>
            <person name="Schiffer M."/>
            <person name="Pearce S."/>
            <person name="Lee S.F."/>
            <person name="McElroy K."/>
            <person name="Stocker A."/>
            <person name="Shirriffs J."/>
            <person name="Cockerell F."/>
            <person name="Coppin C."/>
            <person name="Sgro C.M."/>
            <person name="Karger A."/>
            <person name="Cain J.W."/>
            <person name="Weber J.A."/>
            <person name="Santpere G."/>
            <person name="Kirschner M.W."/>
            <person name="Hoffmann A.A."/>
            <person name="Oakeshott J.G."/>
            <person name="Zhang G."/>
        </authorList>
    </citation>
    <scope>NUCLEOTIDE SEQUENCE</scope>
    <source>
        <strain evidence="1">BGI-SZ-2011g</strain>
    </source>
</reference>
<dbReference type="AlphaFoldDB" id="A0AAD4JXC7"/>
<evidence type="ECO:0000313" key="2">
    <source>
        <dbReference type="Proteomes" id="UP001200034"/>
    </source>
</evidence>
<comment type="caution">
    <text evidence="1">The sequence shown here is derived from an EMBL/GenBank/DDBJ whole genome shotgun (WGS) entry which is preliminary data.</text>
</comment>
<accession>A0AAD4JXC7</accession>
<organism evidence="1 2">
    <name type="scientific">Drosophila rubida</name>
    <dbReference type="NCBI Taxonomy" id="30044"/>
    <lineage>
        <taxon>Eukaryota</taxon>
        <taxon>Metazoa</taxon>
        <taxon>Ecdysozoa</taxon>
        <taxon>Arthropoda</taxon>
        <taxon>Hexapoda</taxon>
        <taxon>Insecta</taxon>
        <taxon>Pterygota</taxon>
        <taxon>Neoptera</taxon>
        <taxon>Endopterygota</taxon>
        <taxon>Diptera</taxon>
        <taxon>Brachycera</taxon>
        <taxon>Muscomorpha</taxon>
        <taxon>Ephydroidea</taxon>
        <taxon>Drosophilidae</taxon>
        <taxon>Drosophila</taxon>
    </lineage>
</organism>
<protein>
    <submittedName>
        <fullName evidence="1">Uncharacterized protein</fullName>
    </submittedName>
</protein>
<dbReference type="SUPFAM" id="SSF52047">
    <property type="entry name" value="RNI-like"/>
    <property type="match status" value="1"/>
</dbReference>
<gene>
    <name evidence="1" type="ORF">KR093_000638</name>
</gene>
<keyword evidence="2" id="KW-1185">Reference proteome</keyword>
<dbReference type="InterPro" id="IPR032675">
    <property type="entry name" value="LRR_dom_sf"/>
</dbReference>
<dbReference type="Proteomes" id="UP001200034">
    <property type="component" value="Unassembled WGS sequence"/>
</dbReference>